<dbReference type="PANTHER" id="PTHR39430:SF1">
    <property type="entry name" value="PROTEASE"/>
    <property type="match status" value="1"/>
</dbReference>
<dbReference type="GO" id="GO:0004175">
    <property type="term" value="F:endopeptidase activity"/>
    <property type="evidence" value="ECO:0007669"/>
    <property type="project" value="UniProtKB-ARBA"/>
</dbReference>
<feature type="transmembrane region" description="Helical" evidence="1">
    <location>
        <begin position="83"/>
        <end position="101"/>
    </location>
</feature>
<keyword evidence="1" id="KW-0472">Membrane</keyword>
<reference evidence="3" key="2">
    <citation type="submission" date="2022-12" db="EMBL/GenBank/DDBJ databases">
        <authorList>
            <person name="Dechsakulwatana C."/>
            <person name="Rungsihiranrut A."/>
            <person name="Muangchinda C."/>
            <person name="Ningthoujam R."/>
            <person name="Klankeo P."/>
            <person name="Pinyakong O."/>
        </authorList>
    </citation>
    <scope>NUCLEOTIDE SEQUENCE</scope>
    <source>
        <strain evidence="3">TL01-2</strain>
    </source>
</reference>
<dbReference type="InterPro" id="IPR003675">
    <property type="entry name" value="Rce1/LyrA-like_dom"/>
</dbReference>
<evidence type="ECO:0000313" key="4">
    <source>
        <dbReference type="Proteomes" id="UP001269400"/>
    </source>
</evidence>
<protein>
    <submittedName>
        <fullName evidence="3">Type II CAAX endopeptidase family protein</fullName>
    </submittedName>
</protein>
<feature type="transmembrane region" description="Helical" evidence="1">
    <location>
        <begin position="145"/>
        <end position="164"/>
    </location>
</feature>
<organism evidence="3 4">
    <name type="scientific">Priestia aryabhattai</name>
    <name type="common">Bacillus aryabhattai</name>
    <dbReference type="NCBI Taxonomy" id="412384"/>
    <lineage>
        <taxon>Bacteria</taxon>
        <taxon>Bacillati</taxon>
        <taxon>Bacillota</taxon>
        <taxon>Bacilli</taxon>
        <taxon>Bacillales</taxon>
        <taxon>Bacillaceae</taxon>
        <taxon>Priestia</taxon>
    </lineage>
</organism>
<evidence type="ECO:0000259" key="2">
    <source>
        <dbReference type="Pfam" id="PF02517"/>
    </source>
</evidence>
<dbReference type="EMBL" id="JAPTGD010000002">
    <property type="protein sequence ID" value="MDU9693600.1"/>
    <property type="molecule type" value="Genomic_DNA"/>
</dbReference>
<name>A0AAX6ND56_PRIAR</name>
<reference evidence="3" key="1">
    <citation type="journal article" date="2022" name="J Environ Chem Eng">
        <title>Biodegradation of petroleum oil using a constructed nonpathogenic and heavy metal-tolerant bacterial consortium isolated from marine sponges.</title>
        <authorList>
            <person name="Dechsakulwatana C."/>
            <person name="Rungsihiranrut A."/>
            <person name="Muangchinda C."/>
            <person name="Ningthoujam R."/>
            <person name="Klankeo P."/>
            <person name="Pinyakong O."/>
        </authorList>
    </citation>
    <scope>NUCLEOTIDE SEQUENCE</scope>
    <source>
        <strain evidence="3">TL01-2</strain>
    </source>
</reference>
<evidence type="ECO:0000256" key="1">
    <source>
        <dbReference type="SAM" id="Phobius"/>
    </source>
</evidence>
<dbReference type="Pfam" id="PF02517">
    <property type="entry name" value="Rce1-like"/>
    <property type="match status" value="1"/>
</dbReference>
<feature type="transmembrane region" description="Helical" evidence="1">
    <location>
        <begin position="113"/>
        <end position="133"/>
    </location>
</feature>
<accession>A0AAX6ND56</accession>
<feature type="transmembrane region" description="Helical" evidence="1">
    <location>
        <begin position="44"/>
        <end position="62"/>
    </location>
</feature>
<feature type="domain" description="CAAX prenyl protease 2/Lysostaphin resistance protein A-like" evidence="2">
    <location>
        <begin position="114"/>
        <end position="206"/>
    </location>
</feature>
<feature type="transmembrane region" description="Helical" evidence="1">
    <location>
        <begin position="170"/>
        <end position="186"/>
    </location>
</feature>
<feature type="transmembrane region" description="Helical" evidence="1">
    <location>
        <begin position="193"/>
        <end position="213"/>
    </location>
</feature>
<feature type="transmembrane region" description="Helical" evidence="1">
    <location>
        <begin position="12"/>
        <end position="32"/>
    </location>
</feature>
<dbReference type="Proteomes" id="UP001269400">
    <property type="component" value="Unassembled WGS sequence"/>
</dbReference>
<dbReference type="AlphaFoldDB" id="A0AAX6ND56"/>
<sequence length="272" mass="30458">MKSKISKFFTVYIKVLMVTALIFLTTIALQMIPRTNDYLDTFSLLIQKLIFLIIPVLFWVIVDKKNWRIGINQNRKCLSFLKGAGVGTIFITFPIVISLFFVENSITSNGISLSVLLTLSICFVTALSEEVMFRGYIQGLVENSYNAKVGILFSAVFFVAMHGFNTEMNILSYLEILAGGIFLGLIKKKTNGLWTGIGFHFAWNFVQEGIFGFPLTEVAEKSILTLKYIKENFILGSPLGPESSSATIIILIMGIAVLIKRNRNQVINDLNL</sequence>
<comment type="caution">
    <text evidence="3">The sequence shown here is derived from an EMBL/GenBank/DDBJ whole genome shotgun (WGS) entry which is preliminary data.</text>
</comment>
<dbReference type="RefSeq" id="WP_316910825.1">
    <property type="nucleotide sequence ID" value="NZ_JAPTGD010000002.1"/>
</dbReference>
<keyword evidence="1" id="KW-0812">Transmembrane</keyword>
<evidence type="ECO:0000313" key="3">
    <source>
        <dbReference type="EMBL" id="MDU9693600.1"/>
    </source>
</evidence>
<proteinExistence type="predicted"/>
<gene>
    <name evidence="3" type="ORF">O0Q50_20700</name>
</gene>
<dbReference type="GO" id="GO:0080120">
    <property type="term" value="P:CAAX-box protein maturation"/>
    <property type="evidence" value="ECO:0007669"/>
    <property type="project" value="UniProtKB-ARBA"/>
</dbReference>
<dbReference type="PANTHER" id="PTHR39430">
    <property type="entry name" value="MEMBRANE-ASSOCIATED PROTEASE-RELATED"/>
    <property type="match status" value="1"/>
</dbReference>
<keyword evidence="1" id="KW-1133">Transmembrane helix</keyword>
<feature type="transmembrane region" description="Helical" evidence="1">
    <location>
        <begin position="233"/>
        <end position="259"/>
    </location>
</feature>